<evidence type="ECO:0000256" key="4">
    <source>
        <dbReference type="PROSITE-ProRule" id="PRU00335"/>
    </source>
</evidence>
<evidence type="ECO:0000259" key="5">
    <source>
        <dbReference type="PROSITE" id="PS50977"/>
    </source>
</evidence>
<dbReference type="STRING" id="298654.FraEuI1c_3255"/>
<protein>
    <submittedName>
        <fullName evidence="6">Transcriptional regulator, TetR family</fullName>
    </submittedName>
</protein>
<keyword evidence="2 4" id="KW-0238">DNA-binding</keyword>
<evidence type="ECO:0000256" key="2">
    <source>
        <dbReference type="ARBA" id="ARBA00023125"/>
    </source>
</evidence>
<dbReference type="GO" id="GO:0003700">
    <property type="term" value="F:DNA-binding transcription factor activity"/>
    <property type="evidence" value="ECO:0007669"/>
    <property type="project" value="TreeGrafter"/>
</dbReference>
<dbReference type="Proteomes" id="UP000002484">
    <property type="component" value="Chromosome"/>
</dbReference>
<dbReference type="PANTHER" id="PTHR30055">
    <property type="entry name" value="HTH-TYPE TRANSCRIPTIONAL REGULATOR RUTR"/>
    <property type="match status" value="1"/>
</dbReference>
<dbReference type="GO" id="GO:0000976">
    <property type="term" value="F:transcription cis-regulatory region binding"/>
    <property type="evidence" value="ECO:0007669"/>
    <property type="project" value="TreeGrafter"/>
</dbReference>
<dbReference type="InterPro" id="IPR009057">
    <property type="entry name" value="Homeodomain-like_sf"/>
</dbReference>
<keyword evidence="1" id="KW-0805">Transcription regulation</keyword>
<organism evidence="6 7">
    <name type="scientific">Pseudofrankia inefficax (strain DSM 45817 / CECT 9037 / DDB 130130 / EuI1c)</name>
    <name type="common">Frankia inefficax</name>
    <dbReference type="NCBI Taxonomy" id="298654"/>
    <lineage>
        <taxon>Bacteria</taxon>
        <taxon>Bacillati</taxon>
        <taxon>Actinomycetota</taxon>
        <taxon>Actinomycetes</taxon>
        <taxon>Frankiales</taxon>
        <taxon>Frankiaceae</taxon>
        <taxon>Pseudofrankia</taxon>
    </lineage>
</organism>
<feature type="domain" description="HTH tetR-type" evidence="5">
    <location>
        <begin position="17"/>
        <end position="77"/>
    </location>
</feature>
<keyword evidence="3" id="KW-0804">Transcription</keyword>
<evidence type="ECO:0000313" key="6">
    <source>
        <dbReference type="EMBL" id="ADP81268.1"/>
    </source>
</evidence>
<evidence type="ECO:0000256" key="3">
    <source>
        <dbReference type="ARBA" id="ARBA00023163"/>
    </source>
</evidence>
<evidence type="ECO:0000256" key="1">
    <source>
        <dbReference type="ARBA" id="ARBA00023015"/>
    </source>
</evidence>
<dbReference type="AlphaFoldDB" id="E3IVA4"/>
<reference evidence="6 7" key="1">
    <citation type="submission" date="2010-10" db="EMBL/GenBank/DDBJ databases">
        <title>Complete sequence of Frankia sp. EuI1c.</title>
        <authorList>
            <consortium name="US DOE Joint Genome Institute"/>
            <person name="Lucas S."/>
            <person name="Copeland A."/>
            <person name="Lapidus A."/>
            <person name="Cheng J.-F."/>
            <person name="Bruce D."/>
            <person name="Goodwin L."/>
            <person name="Pitluck S."/>
            <person name="Chertkov O."/>
            <person name="Detter J.C."/>
            <person name="Han C."/>
            <person name="Tapia R."/>
            <person name="Land M."/>
            <person name="Hauser L."/>
            <person name="Jeffries C."/>
            <person name="Kyrpides N."/>
            <person name="Ivanova N."/>
            <person name="Mikhailova N."/>
            <person name="Beauchemin N."/>
            <person name="Sen A."/>
            <person name="Sur S.A."/>
            <person name="Gtari M."/>
            <person name="Wall L."/>
            <person name="Tisa L."/>
            <person name="Woyke T."/>
        </authorList>
    </citation>
    <scope>NUCLEOTIDE SEQUENCE [LARGE SCALE GENOMIC DNA]</scope>
    <source>
        <strain evidence="7">DSM 45817 / CECT 9037 / EuI1c</strain>
    </source>
</reference>
<dbReference type="RefSeq" id="WP_013424386.1">
    <property type="nucleotide sequence ID" value="NC_014666.1"/>
</dbReference>
<gene>
    <name evidence="6" type="ordered locus">FraEuI1c_3255</name>
</gene>
<dbReference type="Gene3D" id="1.10.357.10">
    <property type="entry name" value="Tetracycline Repressor, domain 2"/>
    <property type="match status" value="1"/>
</dbReference>
<dbReference type="EMBL" id="CP002299">
    <property type="protein sequence ID" value="ADP81268.1"/>
    <property type="molecule type" value="Genomic_DNA"/>
</dbReference>
<dbReference type="PANTHER" id="PTHR30055:SF234">
    <property type="entry name" value="HTH-TYPE TRANSCRIPTIONAL REGULATOR BETI"/>
    <property type="match status" value="1"/>
</dbReference>
<dbReference type="InterPro" id="IPR001647">
    <property type="entry name" value="HTH_TetR"/>
</dbReference>
<keyword evidence="7" id="KW-1185">Reference proteome</keyword>
<dbReference type="SUPFAM" id="SSF46689">
    <property type="entry name" value="Homeodomain-like"/>
    <property type="match status" value="1"/>
</dbReference>
<sequence length="226" mass="23941">MSESASTLGRPVGSRGEDTRRRIVAATMRCVAEVGYARATIREIARAANVTSSVLYHYFPNKAEIVKAAYVDLSAAAMPGLLDSAKQSGGLVHKLVAVMHRGGEIVQEYPYALAFDRAVRAPGVADAELATIGETIFASLRGLVEDLVWQAHRDGELNPDVTPPAAAEAVFALMRGLYDHASLATPDQFATTVHAVKLLLLGTLMTSDNRGQSATPTGPATSPRSP</sequence>
<proteinExistence type="predicted"/>
<dbReference type="eggNOG" id="COG1309">
    <property type="taxonomic scope" value="Bacteria"/>
</dbReference>
<dbReference type="PRINTS" id="PR00455">
    <property type="entry name" value="HTHTETR"/>
</dbReference>
<accession>E3IVA4</accession>
<dbReference type="PROSITE" id="PS50977">
    <property type="entry name" value="HTH_TETR_2"/>
    <property type="match status" value="1"/>
</dbReference>
<evidence type="ECO:0000313" key="7">
    <source>
        <dbReference type="Proteomes" id="UP000002484"/>
    </source>
</evidence>
<name>E3IVA4_PSEI1</name>
<dbReference type="InParanoid" id="E3IVA4"/>
<dbReference type="HOGENOM" id="CLU_069356_14_1_11"/>
<dbReference type="InterPro" id="IPR050109">
    <property type="entry name" value="HTH-type_TetR-like_transc_reg"/>
</dbReference>
<dbReference type="KEGG" id="fri:FraEuI1c_3255"/>
<dbReference type="Pfam" id="PF00440">
    <property type="entry name" value="TetR_N"/>
    <property type="match status" value="1"/>
</dbReference>
<dbReference type="InterPro" id="IPR036271">
    <property type="entry name" value="Tet_transcr_reg_TetR-rel_C_sf"/>
</dbReference>
<feature type="DNA-binding region" description="H-T-H motif" evidence="4">
    <location>
        <begin position="40"/>
        <end position="59"/>
    </location>
</feature>
<dbReference type="OrthoDB" id="3426391at2"/>
<dbReference type="SUPFAM" id="SSF48498">
    <property type="entry name" value="Tetracyclin repressor-like, C-terminal domain"/>
    <property type="match status" value="1"/>
</dbReference>